<dbReference type="EMBL" id="WSZM01000505">
    <property type="protein sequence ID" value="KAF4032176.1"/>
    <property type="molecule type" value="Genomic_DNA"/>
</dbReference>
<gene>
    <name evidence="1" type="ORF">GN244_ATG15945</name>
    <name evidence="2" type="ORF">GN958_ATG19682</name>
</gene>
<accession>A0A833S449</accession>
<evidence type="ECO:0000313" key="1">
    <source>
        <dbReference type="EMBL" id="KAF4032176.1"/>
    </source>
</evidence>
<dbReference type="AlphaFoldDB" id="A0A833S449"/>
<proteinExistence type="predicted"/>
<reference evidence="1" key="1">
    <citation type="submission" date="2020-04" db="EMBL/GenBank/DDBJ databases">
        <title>Hybrid Assembly of Korean Phytophthora infestans isolates.</title>
        <authorList>
            <person name="Prokchorchik M."/>
            <person name="Lee Y."/>
            <person name="Seo J."/>
            <person name="Cho J.-H."/>
            <person name="Park Y.-E."/>
            <person name="Jang D.-C."/>
            <person name="Im J.-S."/>
            <person name="Choi J.-G."/>
            <person name="Park H.-J."/>
            <person name="Lee G.-B."/>
            <person name="Lee Y.-G."/>
            <person name="Hong S.-Y."/>
            <person name="Cho K."/>
            <person name="Sohn K.H."/>
        </authorList>
    </citation>
    <scope>NUCLEOTIDE SEQUENCE</scope>
    <source>
        <strain evidence="1">KR_1_A1</strain>
        <strain evidence="2">KR_2_A2</strain>
    </source>
</reference>
<dbReference type="Proteomes" id="UP000602510">
    <property type="component" value="Unassembled WGS sequence"/>
</dbReference>
<dbReference type="EMBL" id="JAACNO010002746">
    <property type="protein sequence ID" value="KAF4131137.1"/>
    <property type="molecule type" value="Genomic_DNA"/>
</dbReference>
<comment type="caution">
    <text evidence="1">The sequence shown here is derived from an EMBL/GenBank/DDBJ whole genome shotgun (WGS) entry which is preliminary data.</text>
</comment>
<evidence type="ECO:0000313" key="2">
    <source>
        <dbReference type="EMBL" id="KAF4131137.1"/>
    </source>
</evidence>
<dbReference type="Proteomes" id="UP000704712">
    <property type="component" value="Unassembled WGS sequence"/>
</dbReference>
<protein>
    <submittedName>
        <fullName evidence="1">Uncharacterized protein</fullName>
    </submittedName>
</protein>
<name>A0A833S449_PHYIN</name>
<keyword evidence="3" id="KW-1185">Reference proteome</keyword>
<sequence>MDEKLKQTAADLKGTQEASHDQLLAAITSNTSSLQTHLQSRVDASQAATTVKNHRLEQDIQKLKKVDEEVMSRLIARILQEKLPTKLQQSPIAHQHTAQSSNVSRVLYRDDPAIGSTTMTPEVSAHLMGTSKPRLIGKSVINEPKLYGETPANILTNQEEGSTVLAALAQLNHGVAQLLANGQPDHNNPNEAIAKPPIIQVSTCTSPNTS</sequence>
<evidence type="ECO:0000313" key="3">
    <source>
        <dbReference type="Proteomes" id="UP000602510"/>
    </source>
</evidence>
<organism evidence="1 3">
    <name type="scientific">Phytophthora infestans</name>
    <name type="common">Potato late blight agent</name>
    <name type="synonym">Botrytis infestans</name>
    <dbReference type="NCBI Taxonomy" id="4787"/>
    <lineage>
        <taxon>Eukaryota</taxon>
        <taxon>Sar</taxon>
        <taxon>Stramenopiles</taxon>
        <taxon>Oomycota</taxon>
        <taxon>Peronosporomycetes</taxon>
        <taxon>Peronosporales</taxon>
        <taxon>Peronosporaceae</taxon>
        <taxon>Phytophthora</taxon>
    </lineage>
</organism>